<gene>
    <name evidence="1" type="ORF">DAPPUDRAFT_266328</name>
</gene>
<sequence length="320" mass="34484">MATVDDALDAAAAAAAAATAATGRLNTVERNQLTMTTQLAGIAQQLQALLNAGGGGGGGGTGGGGAGGGGVVQRRRIDPSCLDKQHGDASLSQLRTWRNRWSDFCQLNQLITYPVSEQMAAFRMVLDPDMQQIVEVALGILPTAATSPEDVLDQINTYIRSKRNIALDRVAFEDCHQSATESFDDFYIRLCNLEDAADLCAACRDTRLTTRIMAGVRDTETKRKLLALSPFPTAQQTINICRSEESAKANEKSLAISHVQTRSHRPPWQTDGGRCGSCARLAHRTGETCPAIGKQCHNCGANNHFSPCCPKKPKVETRWR</sequence>
<dbReference type="STRING" id="6669.E9HUV9"/>
<protein>
    <recommendedName>
        <fullName evidence="3">CCHC-type domain-containing protein</fullName>
    </recommendedName>
</protein>
<reference evidence="1 2" key="1">
    <citation type="journal article" date="2011" name="Science">
        <title>The ecoresponsive genome of Daphnia pulex.</title>
        <authorList>
            <person name="Colbourne J.K."/>
            <person name="Pfrender M.E."/>
            <person name="Gilbert D."/>
            <person name="Thomas W.K."/>
            <person name="Tucker A."/>
            <person name="Oakley T.H."/>
            <person name="Tokishita S."/>
            <person name="Aerts A."/>
            <person name="Arnold G.J."/>
            <person name="Basu M.K."/>
            <person name="Bauer D.J."/>
            <person name="Caceres C.E."/>
            <person name="Carmel L."/>
            <person name="Casola C."/>
            <person name="Choi J.H."/>
            <person name="Detter J.C."/>
            <person name="Dong Q."/>
            <person name="Dusheyko S."/>
            <person name="Eads B.D."/>
            <person name="Frohlich T."/>
            <person name="Geiler-Samerotte K.A."/>
            <person name="Gerlach D."/>
            <person name="Hatcher P."/>
            <person name="Jogdeo S."/>
            <person name="Krijgsveld J."/>
            <person name="Kriventseva E.V."/>
            <person name="Kultz D."/>
            <person name="Laforsch C."/>
            <person name="Lindquist E."/>
            <person name="Lopez J."/>
            <person name="Manak J.R."/>
            <person name="Muller J."/>
            <person name="Pangilinan J."/>
            <person name="Patwardhan R.P."/>
            <person name="Pitluck S."/>
            <person name="Pritham E.J."/>
            <person name="Rechtsteiner A."/>
            <person name="Rho M."/>
            <person name="Rogozin I.B."/>
            <person name="Sakarya O."/>
            <person name="Salamov A."/>
            <person name="Schaack S."/>
            <person name="Shapiro H."/>
            <person name="Shiga Y."/>
            <person name="Skalitzky C."/>
            <person name="Smith Z."/>
            <person name="Souvorov A."/>
            <person name="Sung W."/>
            <person name="Tang Z."/>
            <person name="Tsuchiya D."/>
            <person name="Tu H."/>
            <person name="Vos H."/>
            <person name="Wang M."/>
            <person name="Wolf Y.I."/>
            <person name="Yamagata H."/>
            <person name="Yamada T."/>
            <person name="Ye Y."/>
            <person name="Shaw J.R."/>
            <person name="Andrews J."/>
            <person name="Crease T.J."/>
            <person name="Tang H."/>
            <person name="Lucas S.M."/>
            <person name="Robertson H.M."/>
            <person name="Bork P."/>
            <person name="Koonin E.V."/>
            <person name="Zdobnov E.M."/>
            <person name="Grigoriev I.V."/>
            <person name="Lynch M."/>
            <person name="Boore J.L."/>
        </authorList>
    </citation>
    <scope>NUCLEOTIDE SEQUENCE [LARGE SCALE GENOMIC DNA]</scope>
</reference>
<dbReference type="OrthoDB" id="8195376at2759"/>
<accession>E9HUV9</accession>
<organism evidence="1 2">
    <name type="scientific">Daphnia pulex</name>
    <name type="common">Water flea</name>
    <dbReference type="NCBI Taxonomy" id="6669"/>
    <lineage>
        <taxon>Eukaryota</taxon>
        <taxon>Metazoa</taxon>
        <taxon>Ecdysozoa</taxon>
        <taxon>Arthropoda</taxon>
        <taxon>Crustacea</taxon>
        <taxon>Branchiopoda</taxon>
        <taxon>Diplostraca</taxon>
        <taxon>Cladocera</taxon>
        <taxon>Anomopoda</taxon>
        <taxon>Daphniidae</taxon>
        <taxon>Daphnia</taxon>
    </lineage>
</organism>
<dbReference type="eggNOG" id="ENOG502R0QF">
    <property type="taxonomic scope" value="Eukaryota"/>
</dbReference>
<dbReference type="AlphaFoldDB" id="E9HUV9"/>
<keyword evidence="2" id="KW-1185">Reference proteome</keyword>
<evidence type="ECO:0000313" key="2">
    <source>
        <dbReference type="Proteomes" id="UP000000305"/>
    </source>
</evidence>
<name>E9HUV9_DAPPU</name>
<dbReference type="KEGG" id="dpx:DAPPUDRAFT_266328"/>
<dbReference type="EMBL" id="GL732825">
    <property type="protein sequence ID" value="EFX64471.1"/>
    <property type="molecule type" value="Genomic_DNA"/>
</dbReference>
<dbReference type="PANTHER" id="PTHR33198">
    <property type="entry name" value="ANK_REP_REGION DOMAIN-CONTAINING PROTEIN-RELATED"/>
    <property type="match status" value="1"/>
</dbReference>
<proteinExistence type="predicted"/>
<dbReference type="PhylomeDB" id="E9HUV9"/>
<evidence type="ECO:0000313" key="1">
    <source>
        <dbReference type="EMBL" id="EFX64471.1"/>
    </source>
</evidence>
<dbReference type="Proteomes" id="UP000000305">
    <property type="component" value="Unassembled WGS sequence"/>
</dbReference>
<dbReference type="HOGENOM" id="CLU_027380_0_0_1"/>
<dbReference type="OMA" id="CHQSATE"/>
<dbReference type="PANTHER" id="PTHR33198:SF8">
    <property type="entry name" value="CCHC-TYPE DOMAIN-CONTAINING PROTEIN"/>
    <property type="match status" value="1"/>
</dbReference>
<evidence type="ECO:0008006" key="3">
    <source>
        <dbReference type="Google" id="ProtNLM"/>
    </source>
</evidence>
<dbReference type="InParanoid" id="E9HUV9"/>